<gene>
    <name evidence="1" type="ORF">NPIL_206021</name>
</gene>
<comment type="caution">
    <text evidence="1">The sequence shown here is derived from an EMBL/GenBank/DDBJ whole genome shotgun (WGS) entry which is preliminary data.</text>
</comment>
<dbReference type="AlphaFoldDB" id="A0A8X6TZP3"/>
<evidence type="ECO:0000313" key="1">
    <source>
        <dbReference type="EMBL" id="GFT66834.1"/>
    </source>
</evidence>
<protein>
    <submittedName>
        <fullName evidence="1">Uncharacterized protein</fullName>
    </submittedName>
</protein>
<reference evidence="1" key="1">
    <citation type="submission" date="2020-08" db="EMBL/GenBank/DDBJ databases">
        <title>Multicomponent nature underlies the extraordinary mechanical properties of spider dragline silk.</title>
        <authorList>
            <person name="Kono N."/>
            <person name="Nakamura H."/>
            <person name="Mori M."/>
            <person name="Yoshida Y."/>
            <person name="Ohtoshi R."/>
            <person name="Malay A.D."/>
            <person name="Moran D.A.P."/>
            <person name="Tomita M."/>
            <person name="Numata K."/>
            <person name="Arakawa K."/>
        </authorList>
    </citation>
    <scope>NUCLEOTIDE SEQUENCE</scope>
</reference>
<name>A0A8X6TZP3_NEPPI</name>
<accession>A0A8X6TZP3</accession>
<evidence type="ECO:0000313" key="2">
    <source>
        <dbReference type="Proteomes" id="UP000887013"/>
    </source>
</evidence>
<keyword evidence="2" id="KW-1185">Reference proteome</keyword>
<sequence length="108" mass="12693">MEQCIHLGVFNAYCRLILPVIRNESVIKQKKAHSSILFFFFLFIRKQLYPGETFVLPVDTKFDGVIINGNSETKIILEHDSVFFRDCHNDGRNIIQHNNSLILFFYRV</sequence>
<dbReference type="EMBL" id="BMAW01069000">
    <property type="protein sequence ID" value="GFT66834.1"/>
    <property type="molecule type" value="Genomic_DNA"/>
</dbReference>
<proteinExistence type="predicted"/>
<dbReference type="Proteomes" id="UP000887013">
    <property type="component" value="Unassembled WGS sequence"/>
</dbReference>
<organism evidence="1 2">
    <name type="scientific">Nephila pilipes</name>
    <name type="common">Giant wood spider</name>
    <name type="synonym">Nephila maculata</name>
    <dbReference type="NCBI Taxonomy" id="299642"/>
    <lineage>
        <taxon>Eukaryota</taxon>
        <taxon>Metazoa</taxon>
        <taxon>Ecdysozoa</taxon>
        <taxon>Arthropoda</taxon>
        <taxon>Chelicerata</taxon>
        <taxon>Arachnida</taxon>
        <taxon>Araneae</taxon>
        <taxon>Araneomorphae</taxon>
        <taxon>Entelegynae</taxon>
        <taxon>Araneoidea</taxon>
        <taxon>Nephilidae</taxon>
        <taxon>Nephila</taxon>
    </lineage>
</organism>